<gene>
    <name evidence="1" type="ORF">ACFO8M_10415</name>
</gene>
<evidence type="ECO:0000313" key="2">
    <source>
        <dbReference type="Proteomes" id="UP001595712"/>
    </source>
</evidence>
<comment type="caution">
    <text evidence="1">The sequence shown here is derived from an EMBL/GenBank/DDBJ whole genome shotgun (WGS) entry which is preliminary data.</text>
</comment>
<protein>
    <submittedName>
        <fullName evidence="1">Uncharacterized protein</fullName>
    </submittedName>
</protein>
<organism evidence="1 2">
    <name type="scientific">Glycomyces rhizosphaerae</name>
    <dbReference type="NCBI Taxonomy" id="2054422"/>
    <lineage>
        <taxon>Bacteria</taxon>
        <taxon>Bacillati</taxon>
        <taxon>Actinomycetota</taxon>
        <taxon>Actinomycetes</taxon>
        <taxon>Glycomycetales</taxon>
        <taxon>Glycomycetaceae</taxon>
        <taxon>Glycomyces</taxon>
    </lineage>
</organism>
<accession>A0ABV7PWB6</accession>
<dbReference type="RefSeq" id="WP_387974333.1">
    <property type="nucleotide sequence ID" value="NZ_JBHRWO010000010.1"/>
</dbReference>
<name>A0ABV7PWB6_9ACTN</name>
<sequence length="100" mass="11200">MTTLPNGALDRGQEPRTGLPLWLQTEFRGRLLWAVNEPHLDFMERFVAAGVREQRPGNSTLASRLPAWIKSAKHRPALLKAFAGMRSTLPESHATRKARG</sequence>
<dbReference type="Proteomes" id="UP001595712">
    <property type="component" value="Unassembled WGS sequence"/>
</dbReference>
<proteinExistence type="predicted"/>
<reference evidence="2" key="1">
    <citation type="journal article" date="2019" name="Int. J. Syst. Evol. Microbiol.">
        <title>The Global Catalogue of Microorganisms (GCM) 10K type strain sequencing project: providing services to taxonomists for standard genome sequencing and annotation.</title>
        <authorList>
            <consortium name="The Broad Institute Genomics Platform"/>
            <consortium name="The Broad Institute Genome Sequencing Center for Infectious Disease"/>
            <person name="Wu L."/>
            <person name="Ma J."/>
        </authorList>
    </citation>
    <scope>NUCLEOTIDE SEQUENCE [LARGE SCALE GENOMIC DNA]</scope>
    <source>
        <strain evidence="2">CGMCC 4.7396</strain>
    </source>
</reference>
<keyword evidence="2" id="KW-1185">Reference proteome</keyword>
<dbReference type="EMBL" id="JBHRWO010000010">
    <property type="protein sequence ID" value="MFC3492897.1"/>
    <property type="molecule type" value="Genomic_DNA"/>
</dbReference>
<evidence type="ECO:0000313" key="1">
    <source>
        <dbReference type="EMBL" id="MFC3492897.1"/>
    </source>
</evidence>